<dbReference type="STRING" id="3983.A0A2C9W6H5"/>
<reference evidence="13" key="1">
    <citation type="journal article" date="2016" name="Nat. Biotechnol.">
        <title>Sequencing wild and cultivated cassava and related species reveals extensive interspecific hybridization and genetic diversity.</title>
        <authorList>
            <person name="Bredeson J.V."/>
            <person name="Lyons J.B."/>
            <person name="Prochnik S.E."/>
            <person name="Wu G.A."/>
            <person name="Ha C.M."/>
            <person name="Edsinger-Gonzales E."/>
            <person name="Grimwood J."/>
            <person name="Schmutz J."/>
            <person name="Rabbi I.Y."/>
            <person name="Egesi C."/>
            <person name="Nauluvula P."/>
            <person name="Lebot V."/>
            <person name="Ndunguru J."/>
            <person name="Mkamilo G."/>
            <person name="Bart R.S."/>
            <person name="Setter T.L."/>
            <person name="Gleadow R.M."/>
            <person name="Kulakow P."/>
            <person name="Ferguson M.E."/>
            <person name="Rounsley S."/>
            <person name="Rokhsar D.S."/>
        </authorList>
    </citation>
    <scope>NUCLEOTIDE SEQUENCE [LARGE SCALE GENOMIC DNA]</scope>
    <source>
        <strain evidence="13">cv. AM560-2</strain>
    </source>
</reference>
<evidence type="ECO:0000256" key="3">
    <source>
        <dbReference type="ARBA" id="ARBA00022448"/>
    </source>
</evidence>
<dbReference type="EMBL" id="CM004389">
    <property type="protein sequence ID" value="OAY53976.1"/>
    <property type="molecule type" value="Genomic_DNA"/>
</dbReference>
<dbReference type="InterPro" id="IPR010920">
    <property type="entry name" value="LSM_dom_sf"/>
</dbReference>
<dbReference type="GO" id="GO:0050982">
    <property type="term" value="P:detection of mechanical stimulus"/>
    <property type="evidence" value="ECO:0000318"/>
    <property type="project" value="GO_Central"/>
</dbReference>
<evidence type="ECO:0000256" key="7">
    <source>
        <dbReference type="ARBA" id="ARBA00023136"/>
    </source>
</evidence>
<keyword evidence="8" id="KW-0407">Ion channel</keyword>
<dbReference type="InterPro" id="IPR016688">
    <property type="entry name" value="MscS-like_plants/fungi"/>
</dbReference>
<dbReference type="SUPFAM" id="SSF50182">
    <property type="entry name" value="Sm-like ribonucleoproteins"/>
    <property type="match status" value="1"/>
</dbReference>
<evidence type="ECO:0000256" key="10">
    <source>
        <dbReference type="SAM" id="Phobius"/>
    </source>
</evidence>
<gene>
    <name evidence="12" type="ORF">MANES_03G038400v8</name>
</gene>
<dbReference type="PANTHER" id="PTHR31618:SF33">
    <property type="entry name" value="MECHANOSENSITIVE ION CHANNEL PROTEIN"/>
    <property type="match status" value="1"/>
</dbReference>
<feature type="transmembrane region" description="Helical" evidence="10">
    <location>
        <begin position="94"/>
        <end position="117"/>
    </location>
</feature>
<dbReference type="Gramene" id="Manes.03G038400.3.v8.1">
    <property type="protein sequence ID" value="Manes.03G038400.3.v8.1.CDS"/>
    <property type="gene ID" value="Manes.03G038400.v8.1"/>
</dbReference>
<accession>A0A2C9W6H5</accession>
<evidence type="ECO:0000256" key="4">
    <source>
        <dbReference type="ARBA" id="ARBA00022692"/>
    </source>
</evidence>
<organism evidence="12 13">
    <name type="scientific">Manihot esculenta</name>
    <name type="common">Cassava</name>
    <name type="synonym">Jatropha manihot</name>
    <dbReference type="NCBI Taxonomy" id="3983"/>
    <lineage>
        <taxon>Eukaryota</taxon>
        <taxon>Viridiplantae</taxon>
        <taxon>Streptophyta</taxon>
        <taxon>Embryophyta</taxon>
        <taxon>Tracheophyta</taxon>
        <taxon>Spermatophyta</taxon>
        <taxon>Magnoliopsida</taxon>
        <taxon>eudicotyledons</taxon>
        <taxon>Gunneridae</taxon>
        <taxon>Pentapetalae</taxon>
        <taxon>rosids</taxon>
        <taxon>fabids</taxon>
        <taxon>Malpighiales</taxon>
        <taxon>Euphorbiaceae</taxon>
        <taxon>Crotonoideae</taxon>
        <taxon>Manihoteae</taxon>
        <taxon>Manihot</taxon>
    </lineage>
</organism>
<dbReference type="AlphaFoldDB" id="A0A2C9W6H5"/>
<sequence>MAKKTDDFSVQISDATPPADDSEPTDQKKQLLDSPLPNKEEETQKKRMKSWEKILISVETTAFVCVMGLLIASLTADRLQNSMIWGFKIWKWCLLILAIVCGRLAGFLITNFLMALIWKFWLDEKVIYFAHGVKKSVLFIIWLGFVTLAWGLLFNHGDKRKVTRGLAGCLIGSALWLLKTLLLKLVGSAHAKKLFSRIKEAIRNRKVLRALSEMEMKNTNSGKQREEKVSGETMREIMDAIRGKRLVPLSYVCFDVDEVKPTVKKISDEAGARIASDEIFTRLAGPNKKDGFMDLKTLLYYVDDEKVIQHFEGVAEDKQHIAGAEQNITEQDKQIKKSVFRNWVVDVYKDQDSLKSTLQHSKTAIDDLNTIVSVIILFIIAVVWLLFVEVLSTKLLVFVSSQLLLVVFMFGNTAKNVFEAVIFVFAVHAFDVGDRCAIDGVQMVVDEMNILTTTFLKNDGEKIYYPNSVLALKPIGNLYRSPPMSDSLEFAISLRTPMQIINDLQDKITKYLERNPRKWRAEHSVQFKEIEDVNKMKVALYVNHTVNFHYIAKRSKRRSELVLEMKKIFEELKIEYNLLPQQVNLSYAGSAAPALPLAFPVKGS</sequence>
<evidence type="ECO:0000256" key="2">
    <source>
        <dbReference type="ARBA" id="ARBA00008017"/>
    </source>
</evidence>
<dbReference type="FunFam" id="2.30.30.60:FF:000003">
    <property type="entry name" value="Predicted mechanosensitive ion channel"/>
    <property type="match status" value="1"/>
</dbReference>
<dbReference type="InterPro" id="IPR006685">
    <property type="entry name" value="MscS_channel_2nd"/>
</dbReference>
<keyword evidence="4 10" id="KW-0812">Transmembrane</keyword>
<feature type="domain" description="Mechanosensitive ion channel MscS" evidence="11">
    <location>
        <begin position="413"/>
        <end position="478"/>
    </location>
</feature>
<feature type="region of interest" description="Disordered" evidence="9">
    <location>
        <begin position="1"/>
        <end position="45"/>
    </location>
</feature>
<comment type="caution">
    <text evidence="12">The sequence shown here is derived from an EMBL/GenBank/DDBJ whole genome shotgun (WGS) entry which is preliminary data.</text>
</comment>
<keyword evidence="3" id="KW-0813">Transport</keyword>
<feature type="transmembrane region" description="Helical" evidence="10">
    <location>
        <begin position="165"/>
        <end position="187"/>
    </location>
</feature>
<name>A0A2C9W6H5_MANES</name>
<evidence type="ECO:0000256" key="9">
    <source>
        <dbReference type="SAM" id="MobiDB-lite"/>
    </source>
</evidence>
<dbReference type="GO" id="GO:0006820">
    <property type="term" value="P:monoatomic anion transport"/>
    <property type="evidence" value="ECO:0000318"/>
    <property type="project" value="GO_Central"/>
</dbReference>
<dbReference type="GO" id="GO:0005886">
    <property type="term" value="C:plasma membrane"/>
    <property type="evidence" value="ECO:0000318"/>
    <property type="project" value="GO_Central"/>
</dbReference>
<dbReference type="Proteomes" id="UP000091857">
    <property type="component" value="Chromosome 3"/>
</dbReference>
<feature type="transmembrane region" description="Helical" evidence="10">
    <location>
        <begin position="137"/>
        <end position="153"/>
    </location>
</feature>
<evidence type="ECO:0000256" key="5">
    <source>
        <dbReference type="ARBA" id="ARBA00022989"/>
    </source>
</evidence>
<keyword evidence="5 10" id="KW-1133">Transmembrane helix</keyword>
<evidence type="ECO:0000256" key="6">
    <source>
        <dbReference type="ARBA" id="ARBA00023065"/>
    </source>
</evidence>
<proteinExistence type="inferred from homology"/>
<evidence type="ECO:0000259" key="11">
    <source>
        <dbReference type="Pfam" id="PF00924"/>
    </source>
</evidence>
<dbReference type="PANTHER" id="PTHR31618">
    <property type="entry name" value="MECHANOSENSITIVE ION CHANNEL PROTEIN 5"/>
    <property type="match status" value="1"/>
</dbReference>
<evidence type="ECO:0000256" key="8">
    <source>
        <dbReference type="ARBA" id="ARBA00023303"/>
    </source>
</evidence>
<feature type="transmembrane region" description="Helical" evidence="10">
    <location>
        <begin position="368"/>
        <end position="387"/>
    </location>
</feature>
<keyword evidence="13" id="KW-1185">Reference proteome</keyword>
<comment type="subcellular location">
    <subcellularLocation>
        <location evidence="1">Membrane</location>
        <topology evidence="1">Multi-pass membrane protein</topology>
    </subcellularLocation>
</comment>
<dbReference type="Gene3D" id="2.30.30.60">
    <property type="match status" value="1"/>
</dbReference>
<evidence type="ECO:0000313" key="13">
    <source>
        <dbReference type="Proteomes" id="UP000091857"/>
    </source>
</evidence>
<evidence type="ECO:0000313" key="12">
    <source>
        <dbReference type="EMBL" id="OAY53976.1"/>
    </source>
</evidence>
<keyword evidence="6" id="KW-0406">Ion transport</keyword>
<protein>
    <recommendedName>
        <fullName evidence="11">Mechanosensitive ion channel MscS domain-containing protein</fullName>
    </recommendedName>
</protein>
<dbReference type="Pfam" id="PF00924">
    <property type="entry name" value="MS_channel_2nd"/>
    <property type="match status" value="1"/>
</dbReference>
<comment type="similarity">
    <text evidence="2">Belongs to the MscS (TC 1.A.23) family.</text>
</comment>
<evidence type="ECO:0000256" key="1">
    <source>
        <dbReference type="ARBA" id="ARBA00004141"/>
    </source>
</evidence>
<dbReference type="InterPro" id="IPR023408">
    <property type="entry name" value="MscS_beta-dom_sf"/>
</dbReference>
<keyword evidence="7 10" id="KW-0472">Membrane</keyword>
<dbReference type="OrthoDB" id="544685at2759"/>
<feature type="transmembrane region" description="Helical" evidence="10">
    <location>
        <begin position="54"/>
        <end position="74"/>
    </location>
</feature>
<dbReference type="GO" id="GO:0008381">
    <property type="term" value="F:mechanosensitive monoatomic ion channel activity"/>
    <property type="evidence" value="ECO:0000318"/>
    <property type="project" value="GO_Central"/>
</dbReference>